<dbReference type="OrthoDB" id="7268072at2"/>
<accession>A0A4Y6UAF5</accession>
<evidence type="ECO:0000313" key="2">
    <source>
        <dbReference type="Proteomes" id="UP000318709"/>
    </source>
</evidence>
<dbReference type="EMBL" id="CP038231">
    <property type="protein sequence ID" value="QDH14392.1"/>
    <property type="molecule type" value="Genomic_DNA"/>
</dbReference>
<dbReference type="KEGG" id="swf:E3E12_04860"/>
<organism evidence="1 2">
    <name type="scientific">Formicincola oecophyllae</name>
    <dbReference type="NCBI Taxonomy" id="2558361"/>
    <lineage>
        <taxon>Bacteria</taxon>
        <taxon>Pseudomonadati</taxon>
        <taxon>Pseudomonadota</taxon>
        <taxon>Alphaproteobacteria</taxon>
        <taxon>Acetobacterales</taxon>
        <taxon>Acetobacteraceae</taxon>
        <taxon>Formicincola</taxon>
    </lineage>
</organism>
<protein>
    <submittedName>
        <fullName evidence="1">DUF3465 domain-containing protein</fullName>
    </submittedName>
</protein>
<keyword evidence="2" id="KW-1185">Reference proteome</keyword>
<gene>
    <name evidence="1" type="ORF">E3E12_04860</name>
</gene>
<reference evidence="1 2" key="1">
    <citation type="submission" date="2019-03" db="EMBL/GenBank/DDBJ databases">
        <title>The complete genome sequence of Swingsia_sp. F3b2 LMG30590(T).</title>
        <authorList>
            <person name="Chua K.-O."/>
            <person name="Chan K.-G."/>
            <person name="See-Too W.-S."/>
        </authorList>
    </citation>
    <scope>NUCLEOTIDE SEQUENCE [LARGE SCALE GENOMIC DNA]</scope>
    <source>
        <strain evidence="1 2">F3b2</strain>
    </source>
</reference>
<dbReference type="AlphaFoldDB" id="A0A4Y6UAF5"/>
<proteinExistence type="predicted"/>
<dbReference type="Proteomes" id="UP000318709">
    <property type="component" value="Chromosome"/>
</dbReference>
<sequence>MPPSCDNAAFTEARAGYEEKARHSFFRHPHFNHPEHVCGVVMKTWRARRTRSGWHGYFLLNIGNAAPVRIVVNLGEMQPHLHWPWVQPGDSVEVEGRYYFDSKRRQGIDWTHEGSSRRWPYTGFVIVNGQRFD</sequence>
<name>A0A4Y6UAF5_9PROT</name>
<evidence type="ECO:0000313" key="1">
    <source>
        <dbReference type="EMBL" id="QDH14392.1"/>
    </source>
</evidence>